<sequence>MKKTEKRYMTMKEAMEYTGMGELTLRGILADIDVYPVQPGGSGTRRFIDKTDIDEAFRILKDKERVIRHTRNGRHPF</sequence>
<accession>A0A8S5T402</accession>
<evidence type="ECO:0000313" key="1">
    <source>
        <dbReference type="EMBL" id="DAF57747.1"/>
    </source>
</evidence>
<proteinExistence type="predicted"/>
<protein>
    <submittedName>
        <fullName evidence="1">Excisionase</fullName>
    </submittedName>
</protein>
<organism evidence="1">
    <name type="scientific">Myoviridae sp. ct31P9</name>
    <dbReference type="NCBI Taxonomy" id="2827657"/>
    <lineage>
        <taxon>Viruses</taxon>
        <taxon>Duplodnaviria</taxon>
        <taxon>Heunggongvirae</taxon>
        <taxon>Uroviricota</taxon>
        <taxon>Caudoviricetes</taxon>
    </lineage>
</organism>
<reference evidence="1" key="1">
    <citation type="journal article" date="2021" name="Proc. Natl. Acad. Sci. U.S.A.">
        <title>A Catalog of Tens of Thousands of Viruses from Human Metagenomes Reveals Hidden Associations with Chronic Diseases.</title>
        <authorList>
            <person name="Tisza M.J."/>
            <person name="Buck C.B."/>
        </authorList>
    </citation>
    <scope>NUCLEOTIDE SEQUENCE</scope>
    <source>
        <strain evidence="1">Ct31P9</strain>
    </source>
</reference>
<dbReference type="EMBL" id="BK032738">
    <property type="protein sequence ID" value="DAF57747.1"/>
    <property type="molecule type" value="Genomic_DNA"/>
</dbReference>
<name>A0A8S5T402_9CAUD</name>